<dbReference type="GO" id="GO:0005829">
    <property type="term" value="C:cytosol"/>
    <property type="evidence" value="ECO:0007669"/>
    <property type="project" value="TreeGrafter"/>
</dbReference>
<dbReference type="SUPFAM" id="SSF56112">
    <property type="entry name" value="Protein kinase-like (PK-like)"/>
    <property type="match status" value="1"/>
</dbReference>
<evidence type="ECO:0000256" key="10">
    <source>
        <dbReference type="ARBA" id="ARBA00023006"/>
    </source>
</evidence>
<evidence type="ECO:0000256" key="5">
    <source>
        <dbReference type="ARBA" id="ARBA00022679"/>
    </source>
</evidence>
<dbReference type="AlphaFoldDB" id="A0AAN6SV76"/>
<keyword evidence="8" id="KW-0067">ATP-binding</keyword>
<dbReference type="Gene3D" id="1.10.510.10">
    <property type="entry name" value="Transferase(Phosphotransferase) domain 1"/>
    <property type="match status" value="1"/>
</dbReference>
<keyword evidence="3" id="KW-0813">Transport</keyword>
<comment type="catalytic activity">
    <reaction evidence="12">
        <text>L-threonyl-[protein] + ATP = O-phospho-L-threonyl-[protein] + ADP + H(+)</text>
        <dbReference type="Rhea" id="RHEA:46608"/>
        <dbReference type="Rhea" id="RHEA-COMP:11060"/>
        <dbReference type="Rhea" id="RHEA-COMP:11605"/>
        <dbReference type="ChEBI" id="CHEBI:15378"/>
        <dbReference type="ChEBI" id="CHEBI:30013"/>
        <dbReference type="ChEBI" id="CHEBI:30616"/>
        <dbReference type="ChEBI" id="CHEBI:61977"/>
        <dbReference type="ChEBI" id="CHEBI:456216"/>
        <dbReference type="EC" id="2.7.11.1"/>
    </reaction>
</comment>
<feature type="domain" description="Protein kinase" evidence="14">
    <location>
        <begin position="51"/>
        <end position="330"/>
    </location>
</feature>
<sequence length="354" mass="40192">MGADEDLINDSELSVHVDVQKHIVYHVRGNPNPWAETDRHTVEETWERVAAANGGFLGAGGFGQVFKEVCTQDSRGIKVGRYRAVKVIAKSGPWRDPHREGNTKALYKEELKALAKFSYPRYQSWFVMSFGWYEWADSIYITMEYIEHGDLQGYLSERFSEGDTRKIASQVIMGLIYMHEYGFIHRDLKPQNLLVVDKPPEKDWYVKISDFGISKQAVDGEDAFSTVIGTQEYSAPEVYLSKSSTRKASYTRAADMWSLGAICVRLMTGELPFDSRDIYTYYVSNGPFTPDDALRRCNISTAGRDFVQRLMARDASSRLTAMGAMEHNWISHGSQQSQIAPNKPAYVIACHRFT</sequence>
<evidence type="ECO:0000256" key="13">
    <source>
        <dbReference type="ARBA" id="ARBA00048679"/>
    </source>
</evidence>
<comment type="caution">
    <text evidence="15">The sequence shown here is derived from an EMBL/GenBank/DDBJ whole genome shotgun (WGS) entry which is preliminary data.</text>
</comment>
<evidence type="ECO:0000256" key="8">
    <source>
        <dbReference type="ARBA" id="ARBA00022840"/>
    </source>
</evidence>
<keyword evidence="16" id="KW-1185">Reference proteome</keyword>
<evidence type="ECO:0000256" key="12">
    <source>
        <dbReference type="ARBA" id="ARBA00047899"/>
    </source>
</evidence>
<evidence type="ECO:0000256" key="9">
    <source>
        <dbReference type="ARBA" id="ARBA00022927"/>
    </source>
</evidence>
<dbReference type="GO" id="GO:0005776">
    <property type="term" value="C:autophagosome"/>
    <property type="evidence" value="ECO:0007669"/>
    <property type="project" value="TreeGrafter"/>
</dbReference>
<evidence type="ECO:0000313" key="16">
    <source>
        <dbReference type="Proteomes" id="UP001303115"/>
    </source>
</evidence>
<dbReference type="InterPro" id="IPR000719">
    <property type="entry name" value="Prot_kinase_dom"/>
</dbReference>
<evidence type="ECO:0000256" key="11">
    <source>
        <dbReference type="ARBA" id="ARBA00030237"/>
    </source>
</evidence>
<keyword evidence="10" id="KW-0072">Autophagy</keyword>
<evidence type="ECO:0000256" key="4">
    <source>
        <dbReference type="ARBA" id="ARBA00022527"/>
    </source>
</evidence>
<proteinExistence type="predicted"/>
<evidence type="ECO:0000259" key="14">
    <source>
        <dbReference type="PROSITE" id="PS50011"/>
    </source>
</evidence>
<dbReference type="InterPro" id="IPR045269">
    <property type="entry name" value="Atg1-like"/>
</dbReference>
<gene>
    <name evidence="15" type="ORF">C8A01DRAFT_12724</name>
</gene>
<evidence type="ECO:0000256" key="1">
    <source>
        <dbReference type="ARBA" id="ARBA00004623"/>
    </source>
</evidence>
<keyword evidence="7 15" id="KW-0418">Kinase</keyword>
<dbReference type="EMBL" id="MU854324">
    <property type="protein sequence ID" value="KAK4043822.1"/>
    <property type="molecule type" value="Genomic_DNA"/>
</dbReference>
<keyword evidence="4" id="KW-0723">Serine/threonine-protein kinase</keyword>
<dbReference type="GO" id="GO:0015031">
    <property type="term" value="P:protein transport"/>
    <property type="evidence" value="ECO:0007669"/>
    <property type="project" value="UniProtKB-KW"/>
</dbReference>
<dbReference type="PANTHER" id="PTHR24348">
    <property type="entry name" value="SERINE/THREONINE-PROTEIN KINASE UNC-51-RELATED"/>
    <property type="match status" value="1"/>
</dbReference>
<dbReference type="PANTHER" id="PTHR24348:SF22">
    <property type="entry name" value="NON-SPECIFIC SERINE_THREONINE PROTEIN KINASE"/>
    <property type="match status" value="1"/>
</dbReference>
<name>A0AAN6SV76_9PEZI</name>
<dbReference type="Pfam" id="PF00069">
    <property type="entry name" value="Pkinase"/>
    <property type="match status" value="1"/>
</dbReference>
<dbReference type="GO" id="GO:0000045">
    <property type="term" value="P:autophagosome assembly"/>
    <property type="evidence" value="ECO:0007669"/>
    <property type="project" value="TreeGrafter"/>
</dbReference>
<evidence type="ECO:0000256" key="3">
    <source>
        <dbReference type="ARBA" id="ARBA00022448"/>
    </source>
</evidence>
<dbReference type="InterPro" id="IPR008271">
    <property type="entry name" value="Ser/Thr_kinase_AS"/>
</dbReference>
<organism evidence="15 16">
    <name type="scientific">Parachaetomium inaequale</name>
    <dbReference type="NCBI Taxonomy" id="2588326"/>
    <lineage>
        <taxon>Eukaryota</taxon>
        <taxon>Fungi</taxon>
        <taxon>Dikarya</taxon>
        <taxon>Ascomycota</taxon>
        <taxon>Pezizomycotina</taxon>
        <taxon>Sordariomycetes</taxon>
        <taxon>Sordariomycetidae</taxon>
        <taxon>Sordariales</taxon>
        <taxon>Chaetomiaceae</taxon>
        <taxon>Parachaetomium</taxon>
    </lineage>
</organism>
<dbReference type="GO" id="GO:0004674">
    <property type="term" value="F:protein serine/threonine kinase activity"/>
    <property type="evidence" value="ECO:0007669"/>
    <property type="project" value="UniProtKB-KW"/>
</dbReference>
<protein>
    <recommendedName>
        <fullName evidence="2">non-specific serine/threonine protein kinase</fullName>
        <ecNumber evidence="2">2.7.11.1</ecNumber>
    </recommendedName>
    <alternativeName>
        <fullName evidence="11">Autophagy-related protein 1</fullName>
    </alternativeName>
</protein>
<dbReference type="Proteomes" id="UP001303115">
    <property type="component" value="Unassembled WGS sequence"/>
</dbReference>
<dbReference type="GO" id="GO:0034045">
    <property type="term" value="C:phagophore assembly site membrane"/>
    <property type="evidence" value="ECO:0007669"/>
    <property type="project" value="UniProtKB-SubCell"/>
</dbReference>
<keyword evidence="9" id="KW-0653">Protein transport</keyword>
<dbReference type="InterPro" id="IPR011009">
    <property type="entry name" value="Kinase-like_dom_sf"/>
</dbReference>
<dbReference type="PROSITE" id="PS00108">
    <property type="entry name" value="PROTEIN_KINASE_ST"/>
    <property type="match status" value="1"/>
</dbReference>
<dbReference type="PROSITE" id="PS50011">
    <property type="entry name" value="PROTEIN_KINASE_DOM"/>
    <property type="match status" value="1"/>
</dbReference>
<accession>A0AAN6SV76</accession>
<keyword evidence="6" id="KW-0547">Nucleotide-binding</keyword>
<evidence type="ECO:0000256" key="2">
    <source>
        <dbReference type="ARBA" id="ARBA00012513"/>
    </source>
</evidence>
<comment type="subcellular location">
    <subcellularLocation>
        <location evidence="1">Preautophagosomal structure membrane</location>
        <topology evidence="1">Peripheral membrane protein</topology>
    </subcellularLocation>
</comment>
<comment type="catalytic activity">
    <reaction evidence="13">
        <text>L-seryl-[protein] + ATP = O-phospho-L-seryl-[protein] + ADP + H(+)</text>
        <dbReference type="Rhea" id="RHEA:17989"/>
        <dbReference type="Rhea" id="RHEA-COMP:9863"/>
        <dbReference type="Rhea" id="RHEA-COMP:11604"/>
        <dbReference type="ChEBI" id="CHEBI:15378"/>
        <dbReference type="ChEBI" id="CHEBI:29999"/>
        <dbReference type="ChEBI" id="CHEBI:30616"/>
        <dbReference type="ChEBI" id="CHEBI:83421"/>
        <dbReference type="ChEBI" id="CHEBI:456216"/>
        <dbReference type="EC" id="2.7.11.1"/>
    </reaction>
</comment>
<evidence type="ECO:0000313" key="15">
    <source>
        <dbReference type="EMBL" id="KAK4043822.1"/>
    </source>
</evidence>
<evidence type="ECO:0000256" key="7">
    <source>
        <dbReference type="ARBA" id="ARBA00022777"/>
    </source>
</evidence>
<dbReference type="SMART" id="SM00220">
    <property type="entry name" value="S_TKc"/>
    <property type="match status" value="1"/>
</dbReference>
<dbReference type="GO" id="GO:0005524">
    <property type="term" value="F:ATP binding"/>
    <property type="evidence" value="ECO:0007669"/>
    <property type="project" value="UniProtKB-KW"/>
</dbReference>
<reference evidence="16" key="1">
    <citation type="journal article" date="2023" name="Mol. Phylogenet. Evol.">
        <title>Genome-scale phylogeny and comparative genomics of the fungal order Sordariales.</title>
        <authorList>
            <person name="Hensen N."/>
            <person name="Bonometti L."/>
            <person name="Westerberg I."/>
            <person name="Brannstrom I.O."/>
            <person name="Guillou S."/>
            <person name="Cros-Aarteil S."/>
            <person name="Calhoun S."/>
            <person name="Haridas S."/>
            <person name="Kuo A."/>
            <person name="Mondo S."/>
            <person name="Pangilinan J."/>
            <person name="Riley R."/>
            <person name="LaButti K."/>
            <person name="Andreopoulos B."/>
            <person name="Lipzen A."/>
            <person name="Chen C."/>
            <person name="Yan M."/>
            <person name="Daum C."/>
            <person name="Ng V."/>
            <person name="Clum A."/>
            <person name="Steindorff A."/>
            <person name="Ohm R.A."/>
            <person name="Martin F."/>
            <person name="Silar P."/>
            <person name="Natvig D.O."/>
            <person name="Lalanne C."/>
            <person name="Gautier V."/>
            <person name="Ament-Velasquez S.L."/>
            <person name="Kruys A."/>
            <person name="Hutchinson M.I."/>
            <person name="Powell A.J."/>
            <person name="Barry K."/>
            <person name="Miller A.N."/>
            <person name="Grigoriev I.V."/>
            <person name="Debuchy R."/>
            <person name="Gladieux P."/>
            <person name="Hiltunen Thoren M."/>
            <person name="Johannesson H."/>
        </authorList>
    </citation>
    <scope>NUCLEOTIDE SEQUENCE [LARGE SCALE GENOMIC DNA]</scope>
    <source>
        <strain evidence="16">CBS 284.82</strain>
    </source>
</reference>
<dbReference type="EC" id="2.7.11.1" evidence="2"/>
<evidence type="ECO:0000256" key="6">
    <source>
        <dbReference type="ARBA" id="ARBA00022741"/>
    </source>
</evidence>
<keyword evidence="5" id="KW-0808">Transferase</keyword>
<dbReference type="GO" id="GO:0010506">
    <property type="term" value="P:regulation of autophagy"/>
    <property type="evidence" value="ECO:0007669"/>
    <property type="project" value="InterPro"/>
</dbReference>